<dbReference type="AlphaFoldDB" id="A0A642UG77"/>
<keyword evidence="3" id="KW-1185">Reference proteome</keyword>
<dbReference type="VEuPathDB" id="FungiDB:TRICI_006589"/>
<proteinExistence type="predicted"/>
<evidence type="ECO:0000256" key="1">
    <source>
        <dbReference type="SAM" id="MobiDB-lite"/>
    </source>
</evidence>
<feature type="compositionally biased region" description="Low complexity" evidence="1">
    <location>
        <begin position="426"/>
        <end position="439"/>
    </location>
</feature>
<comment type="caution">
    <text evidence="2">The sequence shown here is derived from an EMBL/GenBank/DDBJ whole genome shotgun (WGS) entry which is preliminary data.</text>
</comment>
<sequence length="446" mass="50488">MWLRIQPTRGKLELLKRDWREELYEGVHEELMAFLRSDRFVQWIPKVNTIVLSCHERKSKRKKLIPLFETALETIYAQKASKVSVEVTDCPEMTRQDHTRINNILDQYGVIIEQVKYKVTKKPLSDAPVPPNEMLQLSHKVNHIILEGDIWLLKFFKLFTFHPDCKMNAIEMIHCPPNKKVLRFRQGMDELLTQFPNNPSETLRSLVLKGVYLAVSENTDLSAWSLPNLRLLELDDVIVRGRSPLQANNGPILCGSDATVVTVKPGAVTSGLSQYIKFADGAKVDDAFMNDKSQKTKQFRPFVMGAKLNALHAVLERDKEMRKQKQKEKLRIKGLGGLEILEGEEVDNEPLHVRNNNSEEYWVRYCSRGSHYAKVTKFTKKVDGSYSKVCFGCDKPNVVTNAQATRYSQTASGSANPLSADQELVQTSGTGSSSTQFSQNASASAN</sequence>
<evidence type="ECO:0000313" key="3">
    <source>
        <dbReference type="Proteomes" id="UP000761534"/>
    </source>
</evidence>
<organism evidence="2 3">
    <name type="scientific">Trichomonascus ciferrii</name>
    <dbReference type="NCBI Taxonomy" id="44093"/>
    <lineage>
        <taxon>Eukaryota</taxon>
        <taxon>Fungi</taxon>
        <taxon>Dikarya</taxon>
        <taxon>Ascomycota</taxon>
        <taxon>Saccharomycotina</taxon>
        <taxon>Dipodascomycetes</taxon>
        <taxon>Dipodascales</taxon>
        <taxon>Trichomonascaceae</taxon>
        <taxon>Trichomonascus</taxon>
        <taxon>Trichomonascus ciferrii complex</taxon>
    </lineage>
</organism>
<accession>A0A642UG77</accession>
<evidence type="ECO:0000313" key="2">
    <source>
        <dbReference type="EMBL" id="KAA8898328.1"/>
    </source>
</evidence>
<protein>
    <submittedName>
        <fullName evidence="2">Uncharacterized protein</fullName>
    </submittedName>
</protein>
<name>A0A642UG77_9ASCO</name>
<feature type="region of interest" description="Disordered" evidence="1">
    <location>
        <begin position="411"/>
        <end position="446"/>
    </location>
</feature>
<reference evidence="2" key="1">
    <citation type="journal article" date="2019" name="G3 (Bethesda)">
        <title>Genome Assemblies of Two Rare Opportunistic Yeast Pathogens: Diutina rugosa (syn. Candida rugosa) and Trichomonascus ciferrii (syn. Candida ciferrii).</title>
        <authorList>
            <person name="Mixao V."/>
            <person name="Saus E."/>
            <person name="Hansen A.P."/>
            <person name="Lass-Florl C."/>
            <person name="Gabaldon T."/>
        </authorList>
    </citation>
    <scope>NUCLEOTIDE SEQUENCE</scope>
    <source>
        <strain evidence="2">CBS 4856</strain>
    </source>
</reference>
<dbReference type="EMBL" id="SWFS01000547">
    <property type="protein sequence ID" value="KAA8898328.1"/>
    <property type="molecule type" value="Genomic_DNA"/>
</dbReference>
<gene>
    <name evidence="2" type="ORF">TRICI_006589</name>
</gene>
<dbReference type="Proteomes" id="UP000761534">
    <property type="component" value="Unassembled WGS sequence"/>
</dbReference>